<dbReference type="RefSeq" id="WP_344956390.1">
    <property type="nucleotide sequence ID" value="NZ_BAAAZG010000055.1"/>
</dbReference>
<feature type="DNA-binding region" description="H-T-H motif" evidence="2">
    <location>
        <begin position="37"/>
        <end position="56"/>
    </location>
</feature>
<evidence type="ECO:0000313" key="4">
    <source>
        <dbReference type="EMBL" id="GAA4097119.1"/>
    </source>
</evidence>
<comment type="caution">
    <text evidence="4">The sequence shown here is derived from an EMBL/GenBank/DDBJ whole genome shotgun (WGS) entry which is preliminary data.</text>
</comment>
<gene>
    <name evidence="4" type="ORF">GCM10022214_71360</name>
</gene>
<dbReference type="PANTHER" id="PTHR30055">
    <property type="entry name" value="HTH-TYPE TRANSCRIPTIONAL REGULATOR RUTR"/>
    <property type="match status" value="1"/>
</dbReference>
<dbReference type="InterPro" id="IPR050109">
    <property type="entry name" value="HTH-type_TetR-like_transc_reg"/>
</dbReference>
<dbReference type="EMBL" id="BAAAZG010000055">
    <property type="protein sequence ID" value="GAA4097119.1"/>
    <property type="molecule type" value="Genomic_DNA"/>
</dbReference>
<proteinExistence type="predicted"/>
<evidence type="ECO:0000259" key="3">
    <source>
        <dbReference type="PROSITE" id="PS50977"/>
    </source>
</evidence>
<dbReference type="Gene3D" id="1.10.10.60">
    <property type="entry name" value="Homeodomain-like"/>
    <property type="match status" value="1"/>
</dbReference>
<evidence type="ECO:0000313" key="5">
    <source>
        <dbReference type="Proteomes" id="UP001500683"/>
    </source>
</evidence>
<feature type="domain" description="HTH tetR-type" evidence="3">
    <location>
        <begin position="14"/>
        <end position="74"/>
    </location>
</feature>
<dbReference type="Proteomes" id="UP001500683">
    <property type="component" value="Unassembled WGS sequence"/>
</dbReference>
<dbReference type="Gene3D" id="1.10.357.10">
    <property type="entry name" value="Tetracycline Repressor, domain 2"/>
    <property type="match status" value="1"/>
</dbReference>
<dbReference type="InterPro" id="IPR009057">
    <property type="entry name" value="Homeodomain-like_sf"/>
</dbReference>
<keyword evidence="5" id="KW-1185">Reference proteome</keyword>
<evidence type="ECO:0000256" key="1">
    <source>
        <dbReference type="ARBA" id="ARBA00023125"/>
    </source>
</evidence>
<dbReference type="PROSITE" id="PS50977">
    <property type="entry name" value="HTH_TETR_2"/>
    <property type="match status" value="1"/>
</dbReference>
<dbReference type="SUPFAM" id="SSF46689">
    <property type="entry name" value="Homeodomain-like"/>
    <property type="match status" value="1"/>
</dbReference>
<organism evidence="4 5">
    <name type="scientific">Actinomadura miaoliensis</name>
    <dbReference type="NCBI Taxonomy" id="430685"/>
    <lineage>
        <taxon>Bacteria</taxon>
        <taxon>Bacillati</taxon>
        <taxon>Actinomycetota</taxon>
        <taxon>Actinomycetes</taxon>
        <taxon>Streptosporangiales</taxon>
        <taxon>Thermomonosporaceae</taxon>
        <taxon>Actinomadura</taxon>
    </lineage>
</organism>
<dbReference type="PANTHER" id="PTHR30055:SF226">
    <property type="entry name" value="HTH-TYPE TRANSCRIPTIONAL REGULATOR PKSA"/>
    <property type="match status" value="1"/>
</dbReference>
<keyword evidence="1 2" id="KW-0238">DNA-binding</keyword>
<evidence type="ECO:0000256" key="2">
    <source>
        <dbReference type="PROSITE-ProRule" id="PRU00335"/>
    </source>
</evidence>
<dbReference type="InterPro" id="IPR001647">
    <property type="entry name" value="HTH_TetR"/>
</dbReference>
<sequence>MPRISEPTVAQHRARQLRTLLDAGRALVAEEGPERLSLAALARRVGLSRPSLYEYFRSRDDLVAAIVEDELPRWAAAVEQALAGPADLVAKVEAYVRAQLEMMTDGRHAAAVALAEHALAEPARERIRDGHAQLLRPLVTALADGGVPDPRLRAALVQGIVDAAARAAQRQAADPETIVRTAVAQAVHGLAGVDTAGAGNAPDT</sequence>
<accession>A0ABP7WUG0</accession>
<name>A0ABP7WUG0_9ACTN</name>
<dbReference type="Pfam" id="PF00440">
    <property type="entry name" value="TetR_N"/>
    <property type="match status" value="1"/>
</dbReference>
<dbReference type="PRINTS" id="PR00455">
    <property type="entry name" value="HTHTETR"/>
</dbReference>
<reference evidence="5" key="1">
    <citation type="journal article" date="2019" name="Int. J. Syst. Evol. Microbiol.">
        <title>The Global Catalogue of Microorganisms (GCM) 10K type strain sequencing project: providing services to taxonomists for standard genome sequencing and annotation.</title>
        <authorList>
            <consortium name="The Broad Institute Genomics Platform"/>
            <consortium name="The Broad Institute Genome Sequencing Center for Infectious Disease"/>
            <person name="Wu L."/>
            <person name="Ma J."/>
        </authorList>
    </citation>
    <scope>NUCLEOTIDE SEQUENCE [LARGE SCALE GENOMIC DNA]</scope>
    <source>
        <strain evidence="5">JCM 16702</strain>
    </source>
</reference>
<protein>
    <submittedName>
        <fullName evidence="4">TetR/AcrR family transcriptional regulator</fullName>
    </submittedName>
</protein>